<sequence>IRNPKKMETTRLELNRLIENNNNKVIHEKDISQLSYLQAVIKETFWLHPSVSSLIPHQAICDVEVGGFVVPKDAQILCNVRATGRDPKVWSDPKKFMPKRLLGLRSTIEAKLLSL</sequence>
<dbReference type="PANTHER" id="PTHR47950">
    <property type="entry name" value="CYTOCHROME P450, FAMILY 76, SUBFAMILY C, POLYPEPTIDE 5-RELATED"/>
    <property type="match status" value="1"/>
</dbReference>
<dbReference type="GO" id="GO:0004497">
    <property type="term" value="F:monooxygenase activity"/>
    <property type="evidence" value="ECO:0007669"/>
    <property type="project" value="InterPro"/>
</dbReference>
<evidence type="ECO:0000256" key="3">
    <source>
        <dbReference type="ARBA" id="ARBA00023002"/>
    </source>
</evidence>
<dbReference type="InterPro" id="IPR036396">
    <property type="entry name" value="Cyt_P450_sf"/>
</dbReference>
<dbReference type="Pfam" id="PF00067">
    <property type="entry name" value="p450"/>
    <property type="match status" value="1"/>
</dbReference>
<keyword evidence="4" id="KW-0408">Iron</keyword>
<evidence type="ECO:0000256" key="2">
    <source>
        <dbReference type="ARBA" id="ARBA00022723"/>
    </source>
</evidence>
<dbReference type="EMBL" id="AY870919">
    <property type="protein sequence ID" value="AAW73064.1"/>
    <property type="molecule type" value="Genomic_DNA"/>
</dbReference>
<dbReference type="AlphaFoldDB" id="Q5EKS1"/>
<feature type="non-terminal residue" evidence="5">
    <location>
        <position position="115"/>
    </location>
</feature>
<keyword evidence="2" id="KW-0479">Metal-binding</keyword>
<evidence type="ECO:0000256" key="4">
    <source>
        <dbReference type="ARBA" id="ARBA00023004"/>
    </source>
</evidence>
<evidence type="ECO:0000256" key="1">
    <source>
        <dbReference type="ARBA" id="ARBA00010617"/>
    </source>
</evidence>
<feature type="non-terminal residue" evidence="5">
    <location>
        <position position="1"/>
    </location>
</feature>
<dbReference type="GO" id="GO:0020037">
    <property type="term" value="F:heme binding"/>
    <property type="evidence" value="ECO:0007669"/>
    <property type="project" value="InterPro"/>
</dbReference>
<dbReference type="GO" id="GO:0005506">
    <property type="term" value="F:iron ion binding"/>
    <property type="evidence" value="ECO:0007669"/>
    <property type="project" value="InterPro"/>
</dbReference>
<accession>Q5EKS1</accession>
<dbReference type="PANTHER" id="PTHR47950:SF48">
    <property type="entry name" value="CYTOCHROME P450 FAMILY PROTEIN, EXPRESSED"/>
    <property type="match status" value="1"/>
</dbReference>
<dbReference type="Gene3D" id="1.10.630.10">
    <property type="entry name" value="Cytochrome P450"/>
    <property type="match status" value="1"/>
</dbReference>
<dbReference type="PRINTS" id="PR00463">
    <property type="entry name" value="EP450I"/>
</dbReference>
<comment type="similarity">
    <text evidence="1">Belongs to the cytochrome P450 family.</text>
</comment>
<keyword evidence="3" id="KW-0560">Oxidoreductase</keyword>
<dbReference type="SUPFAM" id="SSF48264">
    <property type="entry name" value="Cytochrome P450"/>
    <property type="match status" value="1"/>
</dbReference>
<name>Q5EKS1_TANVU</name>
<dbReference type="InterPro" id="IPR001128">
    <property type="entry name" value="Cyt_P450"/>
</dbReference>
<organism evidence="5">
    <name type="scientific">Tanacetum vulgare</name>
    <name type="common">Common tansy</name>
    <name type="synonym">Chrysanthemum vulgare</name>
    <dbReference type="NCBI Taxonomy" id="128002"/>
    <lineage>
        <taxon>Eukaryota</taxon>
        <taxon>Viridiplantae</taxon>
        <taxon>Streptophyta</taxon>
        <taxon>Embryophyta</taxon>
        <taxon>Tracheophyta</taxon>
        <taxon>Spermatophyta</taxon>
        <taxon>Magnoliopsida</taxon>
        <taxon>eudicotyledons</taxon>
        <taxon>Gunneridae</taxon>
        <taxon>Pentapetalae</taxon>
        <taxon>asterids</taxon>
        <taxon>campanulids</taxon>
        <taxon>Asterales</taxon>
        <taxon>Asteraceae</taxon>
        <taxon>Asteroideae</taxon>
        <taxon>Anthemideae</taxon>
        <taxon>Anthemidinae</taxon>
        <taxon>Tanacetum</taxon>
    </lineage>
</organism>
<reference evidence="5" key="1">
    <citation type="submission" date="2004-12" db="EMBL/GenBank/DDBJ databases">
        <title>Development of a Comprehensive Assay for Medicinal Plant Species.</title>
        <authorList>
            <person name="Barthelson R.A."/>
            <person name="Galbraith D.W."/>
            <person name="Woosley R."/>
        </authorList>
    </citation>
    <scope>NUCLEOTIDE SEQUENCE</scope>
    <source>
        <strain evidence="5">Cy450P3D4_5</strain>
    </source>
</reference>
<dbReference type="GO" id="GO:0016705">
    <property type="term" value="F:oxidoreductase activity, acting on paired donors, with incorporation or reduction of molecular oxygen"/>
    <property type="evidence" value="ECO:0007669"/>
    <property type="project" value="InterPro"/>
</dbReference>
<dbReference type="InterPro" id="IPR002401">
    <property type="entry name" value="Cyt_P450_E_grp-I"/>
</dbReference>
<protein>
    <submittedName>
        <fullName evidence="5">Cytochrome P450</fullName>
    </submittedName>
</protein>
<dbReference type="GO" id="GO:0016114">
    <property type="term" value="P:terpenoid biosynthetic process"/>
    <property type="evidence" value="ECO:0007669"/>
    <property type="project" value="UniProtKB-UniPathway"/>
</dbReference>
<proteinExistence type="inferred from homology"/>
<dbReference type="UniPathway" id="UPA00213"/>
<evidence type="ECO:0000313" key="5">
    <source>
        <dbReference type="EMBL" id="AAW73064.1"/>
    </source>
</evidence>